<name>A0ABR7QQE0_9FLAO</name>
<evidence type="ECO:0000313" key="1">
    <source>
        <dbReference type="EMBL" id="MBC8769279.1"/>
    </source>
</evidence>
<dbReference type="RefSeq" id="WP_187585942.1">
    <property type="nucleotide sequence ID" value="NZ_JACLHY010000016.1"/>
</dbReference>
<gene>
    <name evidence="1" type="ORF">H4O18_14880</name>
</gene>
<comment type="caution">
    <text evidence="1">The sequence shown here is derived from an EMBL/GenBank/DDBJ whole genome shotgun (WGS) entry which is preliminary data.</text>
</comment>
<keyword evidence="2" id="KW-1185">Reference proteome</keyword>
<organism evidence="1 2">
    <name type="scientific">Arenibacter arenosicollis</name>
    <dbReference type="NCBI Taxonomy" id="2762274"/>
    <lineage>
        <taxon>Bacteria</taxon>
        <taxon>Pseudomonadati</taxon>
        <taxon>Bacteroidota</taxon>
        <taxon>Flavobacteriia</taxon>
        <taxon>Flavobacteriales</taxon>
        <taxon>Flavobacteriaceae</taxon>
        <taxon>Arenibacter</taxon>
    </lineage>
</organism>
<reference evidence="1 2" key="1">
    <citation type="submission" date="2020-08" db="EMBL/GenBank/DDBJ databases">
        <title>Arenibacter gaetbuli sp. nov., isolated from a sand dune.</title>
        <authorList>
            <person name="Park S."/>
            <person name="Yoon J.-H."/>
        </authorList>
    </citation>
    <scope>NUCLEOTIDE SEQUENCE [LARGE SCALE GENOMIC DNA]</scope>
    <source>
        <strain evidence="1 2">BSSL-BM3</strain>
    </source>
</reference>
<evidence type="ECO:0008006" key="3">
    <source>
        <dbReference type="Google" id="ProtNLM"/>
    </source>
</evidence>
<protein>
    <recommendedName>
        <fullName evidence="3">Phage protein</fullName>
    </recommendedName>
</protein>
<dbReference type="Proteomes" id="UP000618952">
    <property type="component" value="Unassembled WGS sequence"/>
</dbReference>
<proteinExistence type="predicted"/>
<evidence type="ECO:0000313" key="2">
    <source>
        <dbReference type="Proteomes" id="UP000618952"/>
    </source>
</evidence>
<dbReference type="EMBL" id="JACLHY010000016">
    <property type="protein sequence ID" value="MBC8769279.1"/>
    <property type="molecule type" value="Genomic_DNA"/>
</dbReference>
<sequence>MLKIIRMVNVPDDNSSYRTAIININRKDYEYEFGGNDDGDFIAKQDAKLKLMEFIEKI</sequence>
<accession>A0ABR7QQE0</accession>